<keyword evidence="1" id="KW-0238">DNA-binding</keyword>
<reference evidence="5 6" key="1">
    <citation type="journal article" date="2013" name="ISME J.">
        <title>A metabolic model for members of the genus Tetrasphaera involved in enhanced biological phosphorus removal.</title>
        <authorList>
            <person name="Kristiansen R."/>
            <person name="Nguyen H.T.T."/>
            <person name="Saunders A.M."/>
            <person name="Nielsen J.L."/>
            <person name="Wimmer R."/>
            <person name="Le V.Q."/>
            <person name="McIlroy S.J."/>
            <person name="Petrovski S."/>
            <person name="Seviour R.J."/>
            <person name="Calteau A."/>
            <person name="Nielsen K.L."/>
            <person name="Nielsen P.H."/>
        </authorList>
    </citation>
    <scope>NUCLEOTIDE SEQUENCE [LARGE SCALE GENOMIC DNA]</scope>
    <source>
        <strain evidence="5 6">Ben 74</strain>
    </source>
</reference>
<comment type="caution">
    <text evidence="5">The sequence shown here is derived from an EMBL/GenBank/DDBJ whole genome shotgun (WGS) entry which is preliminary data.</text>
</comment>
<feature type="domain" description="Lsr2 DNA-binding" evidence="4">
    <location>
        <begin position="77"/>
        <end position="112"/>
    </location>
</feature>
<keyword evidence="6" id="KW-1185">Reference proteome</keyword>
<evidence type="ECO:0000313" key="5">
    <source>
        <dbReference type="EMBL" id="CCI54168.1"/>
    </source>
</evidence>
<dbReference type="GO" id="GO:0016746">
    <property type="term" value="F:acyltransferase activity"/>
    <property type="evidence" value="ECO:0007669"/>
    <property type="project" value="InterPro"/>
</dbReference>
<dbReference type="GO" id="GO:0003677">
    <property type="term" value="F:DNA binding"/>
    <property type="evidence" value="ECO:0007669"/>
    <property type="project" value="UniProtKB-KW"/>
</dbReference>
<dbReference type="RefSeq" id="WP_048546588.1">
    <property type="nucleotide sequence ID" value="NZ_HF571038.1"/>
</dbReference>
<sequence length="114" mass="12160">MVQRVHVVLEDDLDRSPADETVSFALDGVNYEIDLSAANAAKLRDDLANWVANGRRTGGRKSLAPASAARGGGTGRSKADLAKIRTWARDNGHPVSDRGRISASVQEAYDQANA</sequence>
<dbReference type="InterPro" id="IPR042261">
    <property type="entry name" value="Lsr2-like_dimerization"/>
</dbReference>
<dbReference type="Proteomes" id="UP000035720">
    <property type="component" value="Unassembled WGS sequence"/>
</dbReference>
<name>A0A077MFV7_9MICO</name>
<evidence type="ECO:0000256" key="1">
    <source>
        <dbReference type="ARBA" id="ARBA00023125"/>
    </source>
</evidence>
<dbReference type="Pfam" id="PF23359">
    <property type="entry name" value="Lsr2_DNA-bd"/>
    <property type="match status" value="1"/>
</dbReference>
<evidence type="ECO:0000256" key="2">
    <source>
        <dbReference type="SAM" id="MobiDB-lite"/>
    </source>
</evidence>
<organism evidence="5 6">
    <name type="scientific">Nostocoides jenkinsii Ben 74</name>
    <dbReference type="NCBI Taxonomy" id="1193518"/>
    <lineage>
        <taxon>Bacteria</taxon>
        <taxon>Bacillati</taxon>
        <taxon>Actinomycetota</taxon>
        <taxon>Actinomycetes</taxon>
        <taxon>Micrococcales</taxon>
        <taxon>Intrasporangiaceae</taxon>
        <taxon>Nostocoides</taxon>
    </lineage>
</organism>
<dbReference type="AlphaFoldDB" id="A0A077MFV7"/>
<dbReference type="InterPro" id="IPR055370">
    <property type="entry name" value="Lsr2_DNA-bd"/>
</dbReference>
<dbReference type="InterPro" id="IPR024412">
    <property type="entry name" value="Lsr2_dim_dom"/>
</dbReference>
<feature type="region of interest" description="Disordered" evidence="2">
    <location>
        <begin position="55"/>
        <end position="114"/>
    </location>
</feature>
<proteinExistence type="predicted"/>
<dbReference type="Gene3D" id="3.30.60.230">
    <property type="entry name" value="Lsr2, dimerization domain"/>
    <property type="match status" value="1"/>
</dbReference>
<dbReference type="Gene3D" id="4.10.320.10">
    <property type="entry name" value="E3-binding domain"/>
    <property type="match status" value="1"/>
</dbReference>
<evidence type="ECO:0000259" key="3">
    <source>
        <dbReference type="Pfam" id="PF11774"/>
    </source>
</evidence>
<dbReference type="OrthoDB" id="4113332at2"/>
<gene>
    <name evidence="5" type="primary">lsr</name>
    <name evidence="5" type="ORF">BN13_600027</name>
</gene>
<dbReference type="STRING" id="1193518.BN13_600027"/>
<dbReference type="InterPro" id="IPR036625">
    <property type="entry name" value="E3-bd_dom_sf"/>
</dbReference>
<dbReference type="EMBL" id="CAJC01000173">
    <property type="protein sequence ID" value="CCI54168.1"/>
    <property type="molecule type" value="Genomic_DNA"/>
</dbReference>
<protein>
    <submittedName>
        <fullName evidence="5">Protein lsr2</fullName>
    </submittedName>
</protein>
<evidence type="ECO:0000259" key="4">
    <source>
        <dbReference type="Pfam" id="PF23359"/>
    </source>
</evidence>
<accession>A0A077MFV7</accession>
<evidence type="ECO:0000313" key="6">
    <source>
        <dbReference type="Proteomes" id="UP000035720"/>
    </source>
</evidence>
<dbReference type="Pfam" id="PF11774">
    <property type="entry name" value="Lsr2"/>
    <property type="match status" value="1"/>
</dbReference>
<feature type="domain" description="Lsr2 dimerization" evidence="3">
    <location>
        <begin position="1"/>
        <end position="58"/>
    </location>
</feature>
<feature type="compositionally biased region" description="Basic and acidic residues" evidence="2">
    <location>
        <begin position="77"/>
        <end position="100"/>
    </location>
</feature>